<keyword evidence="2" id="KW-1185">Reference proteome</keyword>
<protein>
    <submittedName>
        <fullName evidence="1">Inovirus-type Gp2 protein</fullName>
    </submittedName>
</protein>
<dbReference type="Proteomes" id="UP000546536">
    <property type="component" value="Unassembled WGS sequence"/>
</dbReference>
<evidence type="ECO:0000313" key="1">
    <source>
        <dbReference type="EMBL" id="NNH88846.1"/>
    </source>
</evidence>
<name>A0ABX1V5L5_9GAMM</name>
<sequence>MSTELAKNIKVQSSYHSILPVHPDDYSQSFYTDGINQVIVQAKLDNFIAPLFDVIKVIEATLNTTRDAMQVKKFFNGYQATSYSWLQHIWIAFLASLKYEPIDKITLGIELDVFFKTRDQFSEEQLCQMELGCAPSEDRTLAVEYAELINLFFQKLRQNFNSSEVKNKLRQRQRTCREAYMGGIELVKNLFAFGSTRLLIIRMDLSLQRSLETLSKNFFKIDEIHSEHDLEYMKQCVEALLKKMDRNALLKDKLGYFLRFEYSIRSGFHIHTFFFYDGNHRRADMKIAKEIARVWNDEVTAGQGCTYICNYHKENYRNCAIGMVHVNNEEKIEHLFDVIKYTCKSDQFFWFSTLNNMRRTQKSQLLKDPYANKAKVGRPRKKLDSDSDLFLNSHANTMEKNECL</sequence>
<gene>
    <name evidence="1" type="ORF">HLH13_14275</name>
</gene>
<dbReference type="RefSeq" id="WP_171545037.1">
    <property type="nucleotide sequence ID" value="NZ_JABERG010000023.1"/>
</dbReference>
<accession>A0ABX1V5L5</accession>
<evidence type="ECO:0000313" key="2">
    <source>
        <dbReference type="Proteomes" id="UP000546536"/>
    </source>
</evidence>
<organism evidence="1 2">
    <name type="scientific">Acinetobacter terrae</name>
    <dbReference type="NCBI Taxonomy" id="2731247"/>
    <lineage>
        <taxon>Bacteria</taxon>
        <taxon>Pseudomonadati</taxon>
        <taxon>Pseudomonadota</taxon>
        <taxon>Gammaproteobacteria</taxon>
        <taxon>Moraxellales</taxon>
        <taxon>Moraxellaceae</taxon>
        <taxon>Acinetobacter</taxon>
        <taxon>Acinetobacter Taxon 24</taxon>
    </lineage>
</organism>
<comment type="caution">
    <text evidence="1">The sequence shown here is derived from an EMBL/GenBank/DDBJ whole genome shotgun (WGS) entry which is preliminary data.</text>
</comment>
<proteinExistence type="predicted"/>
<dbReference type="EMBL" id="JABERG010000023">
    <property type="protein sequence ID" value="NNH88846.1"/>
    <property type="molecule type" value="Genomic_DNA"/>
</dbReference>
<reference evidence="1 2" key="1">
    <citation type="submission" date="2020-04" db="EMBL/GenBank/DDBJ databases">
        <title>Acinetobacter Taxon 24.</title>
        <authorList>
            <person name="Nemec A."/>
            <person name="Radolfova-Krizova L."/>
            <person name="Higgins P.G."/>
            <person name="Spanelova P."/>
        </authorList>
    </citation>
    <scope>NUCLEOTIDE SEQUENCE [LARGE SCALE GENOMIC DNA]</scope>
    <source>
        <strain evidence="1 2">ANC 4279</strain>
    </source>
</reference>